<comment type="caution">
    <text evidence="1">The sequence shown here is derived from an EMBL/GenBank/DDBJ whole genome shotgun (WGS) entry which is preliminary data.</text>
</comment>
<dbReference type="EMBL" id="STGY01000086">
    <property type="protein sequence ID" value="THV32904.1"/>
    <property type="molecule type" value="Genomic_DNA"/>
</dbReference>
<reference evidence="1 2" key="2">
    <citation type="submission" date="2019-05" db="EMBL/GenBank/DDBJ databases">
        <title>Glycomyces buryatensis sp. nov.</title>
        <authorList>
            <person name="Nikitina E."/>
        </authorList>
    </citation>
    <scope>NUCLEOTIDE SEQUENCE [LARGE SCALE GENOMIC DNA]</scope>
    <source>
        <strain evidence="1 2">18</strain>
    </source>
</reference>
<gene>
    <name evidence="1" type="ORF">FAB82_26745</name>
</gene>
<name>A0A4S8PYP6_9ACTN</name>
<keyword evidence="2" id="KW-1185">Reference proteome</keyword>
<reference evidence="2" key="1">
    <citation type="submission" date="2019-04" db="EMBL/GenBank/DDBJ databases">
        <title>Nocardioides xinjiangensis sp. nov.</title>
        <authorList>
            <person name="Liu S."/>
        </authorList>
    </citation>
    <scope>NUCLEOTIDE SEQUENCE [LARGE SCALE GENOMIC DNA]</scope>
    <source>
        <strain evidence="2">18</strain>
    </source>
</reference>
<dbReference type="AlphaFoldDB" id="A0A4S8PYP6"/>
<sequence>MNDSEDVAWTFPGVVLRNEREGVRSHYVLAMVDDDGTLIFEFNDVDPDLDQFFGKDEVETTMKVRAEHLEKLIEELGGAPGCDVLEFLAERYSGPASYELWPLLRGSEVPIERFTW</sequence>
<evidence type="ECO:0000313" key="1">
    <source>
        <dbReference type="EMBL" id="THV32904.1"/>
    </source>
</evidence>
<dbReference type="RefSeq" id="WP_136537637.1">
    <property type="nucleotide sequence ID" value="NZ_STGY01000086.1"/>
</dbReference>
<dbReference type="Proteomes" id="UP000308760">
    <property type="component" value="Unassembled WGS sequence"/>
</dbReference>
<dbReference type="OrthoDB" id="4763662at2"/>
<protein>
    <submittedName>
        <fullName evidence="1">Uncharacterized protein</fullName>
    </submittedName>
</protein>
<proteinExistence type="predicted"/>
<accession>A0A4S8PYP6</accession>
<evidence type="ECO:0000313" key="2">
    <source>
        <dbReference type="Proteomes" id="UP000308760"/>
    </source>
</evidence>
<organism evidence="1 2">
    <name type="scientific">Glycomyces buryatensis</name>
    <dbReference type="NCBI Taxonomy" id="2570927"/>
    <lineage>
        <taxon>Bacteria</taxon>
        <taxon>Bacillati</taxon>
        <taxon>Actinomycetota</taxon>
        <taxon>Actinomycetes</taxon>
        <taxon>Glycomycetales</taxon>
        <taxon>Glycomycetaceae</taxon>
        <taxon>Glycomyces</taxon>
    </lineage>
</organism>